<dbReference type="RefSeq" id="WP_070978357.1">
    <property type="nucleotide sequence ID" value="NZ_CP043420.1"/>
</dbReference>
<evidence type="ECO:0000256" key="4">
    <source>
        <dbReference type="ARBA" id="ARBA00023306"/>
    </source>
</evidence>
<accession>A0A1S1NVG4</accession>
<comment type="subcellular location">
    <subcellularLocation>
        <location evidence="5">Cytoplasm</location>
        <location evidence="5">Nucleoid</location>
    </subcellularLocation>
</comment>
<dbReference type="InterPro" id="IPR009057">
    <property type="entry name" value="Homeodomain-like_sf"/>
</dbReference>
<keyword evidence="3 5" id="KW-0238">DNA-binding</keyword>
<keyword evidence="4 5" id="KW-0131">Cell cycle</keyword>
<dbReference type="NCBIfam" id="NF007015">
    <property type="entry name" value="PRK09480.1"/>
    <property type="match status" value="1"/>
</dbReference>
<evidence type="ECO:0000313" key="6">
    <source>
        <dbReference type="EMBL" id="QEL12009.1"/>
    </source>
</evidence>
<dbReference type="PROSITE" id="PS50977">
    <property type="entry name" value="HTH_TETR_2"/>
    <property type="match status" value="1"/>
</dbReference>
<evidence type="ECO:0000256" key="3">
    <source>
        <dbReference type="ARBA" id="ARBA00023125"/>
    </source>
</evidence>
<dbReference type="Gene3D" id="1.10.357.10">
    <property type="entry name" value="Tetracycline Repressor, domain 2"/>
    <property type="match status" value="1"/>
</dbReference>
<dbReference type="GO" id="GO:0043565">
    <property type="term" value="F:sequence-specific DNA binding"/>
    <property type="evidence" value="ECO:0007669"/>
    <property type="project" value="UniProtKB-UniRule"/>
</dbReference>
<comment type="function">
    <text evidence="5">Required for nucleoid occlusion (NO) phenomenon, which prevents Z-ring formation and cell division over the nucleoid. Acts as a DNA-associated cell division inhibitor that binds simultaneously chromosomal DNA and FtsZ, and disrupts the assembly of FtsZ polymers. SlmA-DNA-binding sequences (SBS) are dispersed on non-Ter regions of the chromosome, preventing FtsZ polymerization at these regions.</text>
</comment>
<name>A0A1S1NVG4_9GAMM</name>
<evidence type="ECO:0000256" key="2">
    <source>
        <dbReference type="ARBA" id="ARBA00022618"/>
    </source>
</evidence>
<dbReference type="Pfam" id="PF00440">
    <property type="entry name" value="TetR_N"/>
    <property type="match status" value="1"/>
</dbReference>
<dbReference type="EMBL" id="CP043420">
    <property type="protein sequence ID" value="QEL12009.1"/>
    <property type="molecule type" value="Genomic_DNA"/>
</dbReference>
<dbReference type="HAMAP" id="MF_01839">
    <property type="entry name" value="NO_factor_SlmA"/>
    <property type="match status" value="1"/>
</dbReference>
<dbReference type="Pfam" id="PF22276">
    <property type="entry name" value="SlmA-like_C"/>
    <property type="match status" value="1"/>
</dbReference>
<evidence type="ECO:0000256" key="1">
    <source>
        <dbReference type="ARBA" id="ARBA00022490"/>
    </source>
</evidence>
<proteinExistence type="inferred from homology"/>
<protein>
    <recommendedName>
        <fullName evidence="5">Nucleoid occlusion factor SlmA</fullName>
    </recommendedName>
</protein>
<sequence>MTQANPRPKRRDQILQALAHMLEEDRGRRITTAALARQVGVSEAALYRHFPSKAKMFEALIEFIEQSLFERVQRILEEESDSQTRCRLVLALLLGFAEKNPGLCRLMTGDALNGENARLRARVAQLFDRLETQLKQVLREAQARQEFQPVITITATANLLMATVEGRITQYVRSDYQRHPTEHWEDQWQLLARHLLTGQSVSSSTS</sequence>
<dbReference type="InterPro" id="IPR054580">
    <property type="entry name" value="SlmA-like_C"/>
</dbReference>
<dbReference type="InterPro" id="IPR050624">
    <property type="entry name" value="HTH-type_Tx_Regulator"/>
</dbReference>
<dbReference type="SUPFAM" id="SSF48498">
    <property type="entry name" value="Tetracyclin repressor-like, C-terminal domain"/>
    <property type="match status" value="1"/>
</dbReference>
<evidence type="ECO:0000313" key="7">
    <source>
        <dbReference type="Proteomes" id="UP000322553"/>
    </source>
</evidence>
<evidence type="ECO:0000256" key="5">
    <source>
        <dbReference type="HAMAP-Rule" id="MF_01839"/>
    </source>
</evidence>
<dbReference type="PANTHER" id="PTHR43479:SF11">
    <property type="entry name" value="ACREF_ENVCD OPERON REPRESSOR-RELATED"/>
    <property type="match status" value="1"/>
</dbReference>
<dbReference type="InterPro" id="IPR023769">
    <property type="entry name" value="NO_SlmA"/>
</dbReference>
<dbReference type="KEGG" id="kuy:FY550_13240"/>
<dbReference type="STRING" id="657387.BH688_08430"/>
<dbReference type="SUPFAM" id="SSF46689">
    <property type="entry name" value="Homeodomain-like"/>
    <property type="match status" value="1"/>
</dbReference>
<dbReference type="InterPro" id="IPR001647">
    <property type="entry name" value="HTH_TetR"/>
</dbReference>
<dbReference type="GO" id="GO:0051301">
    <property type="term" value="P:cell division"/>
    <property type="evidence" value="ECO:0007669"/>
    <property type="project" value="UniProtKB-KW"/>
</dbReference>
<dbReference type="GO" id="GO:0005737">
    <property type="term" value="C:cytoplasm"/>
    <property type="evidence" value="ECO:0007669"/>
    <property type="project" value="UniProtKB-UniRule"/>
</dbReference>
<dbReference type="PANTHER" id="PTHR43479">
    <property type="entry name" value="ACREF/ENVCD OPERON REPRESSOR-RELATED"/>
    <property type="match status" value="1"/>
</dbReference>
<keyword evidence="2 5" id="KW-0132">Cell division</keyword>
<comment type="subunit">
    <text evidence="5">Homodimer. Interacts with FtsZ.</text>
</comment>
<dbReference type="Proteomes" id="UP000322553">
    <property type="component" value="Chromosome"/>
</dbReference>
<dbReference type="OrthoDB" id="9179041at2"/>
<keyword evidence="1 5" id="KW-0963">Cytoplasm</keyword>
<dbReference type="AlphaFoldDB" id="A0A1S1NVG4"/>
<keyword evidence="7" id="KW-1185">Reference proteome</keyword>
<reference evidence="6 7" key="1">
    <citation type="submission" date="2019-08" db="EMBL/GenBank/DDBJ databases">
        <title>Complete genome sequence of Kushneria sp. YCWA18, a halophilic phosphate-solubilizing bacterium isolated from Daqiao saltern in China.</title>
        <authorList>
            <person name="Du G.-X."/>
            <person name="Qu L.-Y."/>
        </authorList>
    </citation>
    <scope>NUCLEOTIDE SEQUENCE [LARGE SCALE GENOMIC DNA]</scope>
    <source>
        <strain evidence="6 7">YCWA18</strain>
    </source>
</reference>
<dbReference type="GO" id="GO:0043590">
    <property type="term" value="C:bacterial nucleoid"/>
    <property type="evidence" value="ECO:0007669"/>
    <property type="project" value="UniProtKB-UniRule"/>
</dbReference>
<gene>
    <name evidence="5 6" type="primary">slmA</name>
    <name evidence="6" type="ORF">FY550_13240</name>
</gene>
<organism evidence="6 7">
    <name type="scientific">Kushneria phosphatilytica</name>
    <dbReference type="NCBI Taxonomy" id="657387"/>
    <lineage>
        <taxon>Bacteria</taxon>
        <taxon>Pseudomonadati</taxon>
        <taxon>Pseudomonadota</taxon>
        <taxon>Gammaproteobacteria</taxon>
        <taxon>Oceanospirillales</taxon>
        <taxon>Halomonadaceae</taxon>
        <taxon>Kushneria</taxon>
    </lineage>
</organism>
<dbReference type="GO" id="GO:0010974">
    <property type="term" value="P:negative regulation of division septum assembly"/>
    <property type="evidence" value="ECO:0007669"/>
    <property type="project" value="InterPro"/>
</dbReference>
<dbReference type="InterPro" id="IPR036271">
    <property type="entry name" value="Tet_transcr_reg_TetR-rel_C_sf"/>
</dbReference>
<comment type="similarity">
    <text evidence="5">Belongs to the nucleoid occlusion factor SlmA family.</text>
</comment>